<dbReference type="Gene3D" id="2.40.70.10">
    <property type="entry name" value="Acid Proteases"/>
    <property type="match status" value="2"/>
</dbReference>
<protein>
    <submittedName>
        <fullName evidence="2">Aspartyl protease family protein</fullName>
    </submittedName>
</protein>
<dbReference type="Pfam" id="PF13650">
    <property type="entry name" value="Asp_protease_2"/>
    <property type="match status" value="2"/>
</dbReference>
<evidence type="ECO:0000313" key="3">
    <source>
        <dbReference type="Proteomes" id="UP001172082"/>
    </source>
</evidence>
<dbReference type="SUPFAM" id="SSF50156">
    <property type="entry name" value="PDZ domain-like"/>
    <property type="match status" value="1"/>
</dbReference>
<dbReference type="SMART" id="SM00228">
    <property type="entry name" value="PDZ"/>
    <property type="match status" value="1"/>
</dbReference>
<dbReference type="Pfam" id="PF17820">
    <property type="entry name" value="PDZ_6"/>
    <property type="match status" value="1"/>
</dbReference>
<accession>A0ABT8KMS6</accession>
<dbReference type="GO" id="GO:0008233">
    <property type="term" value="F:peptidase activity"/>
    <property type="evidence" value="ECO:0007669"/>
    <property type="project" value="UniProtKB-KW"/>
</dbReference>
<evidence type="ECO:0000313" key="2">
    <source>
        <dbReference type="EMBL" id="MDN5201748.1"/>
    </source>
</evidence>
<dbReference type="RefSeq" id="WP_346751777.1">
    <property type="nucleotide sequence ID" value="NZ_JAUJEA010000003.1"/>
</dbReference>
<organism evidence="2 3">
    <name type="scientific">Splendidivirga corallicola</name>
    <dbReference type="NCBI Taxonomy" id="3051826"/>
    <lineage>
        <taxon>Bacteria</taxon>
        <taxon>Pseudomonadati</taxon>
        <taxon>Bacteroidota</taxon>
        <taxon>Cytophagia</taxon>
        <taxon>Cytophagales</taxon>
        <taxon>Splendidivirgaceae</taxon>
        <taxon>Splendidivirga</taxon>
    </lineage>
</organism>
<comment type="caution">
    <text evidence="2">The sequence shown here is derived from an EMBL/GenBank/DDBJ whole genome shotgun (WGS) entry which is preliminary data.</text>
</comment>
<keyword evidence="2" id="KW-0378">Hydrolase</keyword>
<proteinExistence type="predicted"/>
<dbReference type="Gene3D" id="2.30.42.10">
    <property type="match status" value="1"/>
</dbReference>
<dbReference type="EMBL" id="JAUJEA010000003">
    <property type="protein sequence ID" value="MDN5201748.1"/>
    <property type="molecule type" value="Genomic_DNA"/>
</dbReference>
<dbReference type="PROSITE" id="PS50106">
    <property type="entry name" value="PDZ"/>
    <property type="match status" value="1"/>
</dbReference>
<dbReference type="InterPro" id="IPR041489">
    <property type="entry name" value="PDZ_6"/>
</dbReference>
<name>A0ABT8KMS6_9BACT</name>
<keyword evidence="3" id="KW-1185">Reference proteome</keyword>
<evidence type="ECO:0000259" key="1">
    <source>
        <dbReference type="PROSITE" id="PS50106"/>
    </source>
</evidence>
<dbReference type="GO" id="GO:0006508">
    <property type="term" value="P:proteolysis"/>
    <property type="evidence" value="ECO:0007669"/>
    <property type="project" value="UniProtKB-KW"/>
</dbReference>
<dbReference type="InterPro" id="IPR036034">
    <property type="entry name" value="PDZ_sf"/>
</dbReference>
<gene>
    <name evidence="2" type="ORF">QQ008_10255</name>
</gene>
<dbReference type="InterPro" id="IPR001478">
    <property type="entry name" value="PDZ"/>
</dbReference>
<dbReference type="SUPFAM" id="SSF50630">
    <property type="entry name" value="Acid proteases"/>
    <property type="match status" value="1"/>
</dbReference>
<dbReference type="InterPro" id="IPR021109">
    <property type="entry name" value="Peptidase_aspartic_dom_sf"/>
</dbReference>
<keyword evidence="2" id="KW-0645">Protease</keyword>
<feature type="domain" description="PDZ" evidence="1">
    <location>
        <begin position="326"/>
        <end position="415"/>
    </location>
</feature>
<sequence length="429" mass="48952">MIGKLLSFRYFFNMSWDFKRTFQTFLFLFFCAASFGQNYRPQVIGFRLDDGRKKVDIPFENYNNLIIIPVLLNNSLPLKFIVDTGVTTAILTERALTDLLNINYDRKIPIVGVDGSRIVDAFVATNVSMKLPGITGRGHALLVLEEDYLQLKNYLGTEVHGILGYEIFSRFIVKINYDKKIITLYEPNQFKPKKKYTAIPLSIEETKPYMNASLYINDSTEITTKLMIDTGASHSLLLHEGSKEGIEIPERKVKTNLGRGLGGDINGYLSRIEKLEIDNYKFTKVISSFPKGMSFSDVIERTGRQGTAGGGVLSKFVPILDYFNSKLYLKKGRHYKKKFEYNMSGIEVKAVGPKLKIIEVHSVRENSPAKRIGINPGDTILSINNHNTQNLKLNEVNAFFRSKEGRKLRMIIQRDGIKFRKVFRLEKIL</sequence>
<reference evidence="2" key="1">
    <citation type="submission" date="2023-06" db="EMBL/GenBank/DDBJ databases">
        <title>Genomic of Parafulvivirga corallium.</title>
        <authorList>
            <person name="Wang G."/>
        </authorList>
    </citation>
    <scope>NUCLEOTIDE SEQUENCE</scope>
    <source>
        <strain evidence="2">BMA10</strain>
    </source>
</reference>
<dbReference type="Proteomes" id="UP001172082">
    <property type="component" value="Unassembled WGS sequence"/>
</dbReference>